<reference evidence="4 5" key="1">
    <citation type="journal article" date="2016" name="Nat. Commun.">
        <title>Thousands of microbial genomes shed light on interconnected biogeochemical processes in an aquifer system.</title>
        <authorList>
            <person name="Anantharaman K."/>
            <person name="Brown C.T."/>
            <person name="Hug L.A."/>
            <person name="Sharon I."/>
            <person name="Castelle C.J."/>
            <person name="Probst A.J."/>
            <person name="Thomas B.C."/>
            <person name="Singh A."/>
            <person name="Wilkins M.J."/>
            <person name="Karaoz U."/>
            <person name="Brodie E.L."/>
            <person name="Williams K.H."/>
            <person name="Hubbard S.S."/>
            <person name="Banfield J.F."/>
        </authorList>
    </citation>
    <scope>NUCLEOTIDE SEQUENCE [LARGE SCALE GENOMIC DNA]</scope>
</reference>
<comment type="similarity">
    <text evidence="1">Belongs to the CapA family.</text>
</comment>
<dbReference type="SMART" id="SM00854">
    <property type="entry name" value="PGA_cap"/>
    <property type="match status" value="1"/>
</dbReference>
<sequence>MNFLIKIHSLWIFGVFLFFVAFGYLIFKEESELFSPVLGLNIDSETSSTIEGSAVEENPFSYDESFTLEKNFSNRRKFTYITDLKADEILLITTGDVIPSRSVNHISVNKNNFKWAFENVAPLLKSADITFINMEAPLIKNCPLTDEGFIFCGDERHLEGLTFAGVDVVNYANNHMGNYGTEGIDNTKKLLDSAGILSVGLSTGPVYKTVKGVTFAFLAYNSLGVPEPLLSYADKDKMKREISAADKAADVVVVGMQWGEEYTTRITSLQKELAHLAVDSGADLVIGNHPHWIQPMEIYENGVILYAHGNLIFDQMWSTETRQGIIVGFIFKGKKLEDLAFTPVLIEGYGQPIILDGPESEKILNKFYEDTLKLKNTL</sequence>
<evidence type="ECO:0000256" key="2">
    <source>
        <dbReference type="SAM" id="Phobius"/>
    </source>
</evidence>
<evidence type="ECO:0000256" key="1">
    <source>
        <dbReference type="ARBA" id="ARBA00005662"/>
    </source>
</evidence>
<organism evidence="4 5">
    <name type="scientific">candidate division WWE3 bacterium RIFCSPHIGHO2_02_FULL_38_14</name>
    <dbReference type="NCBI Taxonomy" id="1802620"/>
    <lineage>
        <taxon>Bacteria</taxon>
        <taxon>Katanobacteria</taxon>
    </lineage>
</organism>
<dbReference type="PROSITE" id="PS00141">
    <property type="entry name" value="ASP_PROTEASE"/>
    <property type="match status" value="1"/>
</dbReference>
<dbReference type="SUPFAM" id="SSF56300">
    <property type="entry name" value="Metallo-dependent phosphatases"/>
    <property type="match status" value="1"/>
</dbReference>
<dbReference type="GO" id="GO:0004190">
    <property type="term" value="F:aspartic-type endopeptidase activity"/>
    <property type="evidence" value="ECO:0007669"/>
    <property type="project" value="InterPro"/>
</dbReference>
<dbReference type="STRING" id="1802620.A3D91_03130"/>
<dbReference type="InterPro" id="IPR001969">
    <property type="entry name" value="Aspartic_peptidase_AS"/>
</dbReference>
<gene>
    <name evidence="4" type="ORF">A3D91_03130</name>
</gene>
<protein>
    <recommendedName>
        <fullName evidence="3">Capsule synthesis protein CapA domain-containing protein</fullName>
    </recommendedName>
</protein>
<dbReference type="InterPro" id="IPR019079">
    <property type="entry name" value="Capsule_synth_CapA"/>
</dbReference>
<keyword evidence="2" id="KW-1133">Transmembrane helix</keyword>
<feature type="domain" description="Capsule synthesis protein CapA" evidence="3">
    <location>
        <begin position="90"/>
        <end position="315"/>
    </location>
</feature>
<feature type="transmembrane region" description="Helical" evidence="2">
    <location>
        <begin position="7"/>
        <end position="27"/>
    </location>
</feature>
<dbReference type="GO" id="GO:0006508">
    <property type="term" value="P:proteolysis"/>
    <property type="evidence" value="ECO:0007669"/>
    <property type="project" value="InterPro"/>
</dbReference>
<dbReference type="Pfam" id="PF09587">
    <property type="entry name" value="PGA_cap"/>
    <property type="match status" value="1"/>
</dbReference>
<dbReference type="PANTHER" id="PTHR33393:SF13">
    <property type="entry name" value="PGA BIOSYNTHESIS PROTEIN CAPA"/>
    <property type="match status" value="1"/>
</dbReference>
<comment type="caution">
    <text evidence="4">The sequence shown here is derived from an EMBL/GenBank/DDBJ whole genome shotgun (WGS) entry which is preliminary data.</text>
</comment>
<dbReference type="EMBL" id="MEVD01000018">
    <property type="protein sequence ID" value="OGC52920.1"/>
    <property type="molecule type" value="Genomic_DNA"/>
</dbReference>
<accession>A0A1F4V7G6</accession>
<dbReference type="Proteomes" id="UP000178127">
    <property type="component" value="Unassembled WGS sequence"/>
</dbReference>
<keyword evidence="2" id="KW-0472">Membrane</keyword>
<keyword evidence="2" id="KW-0812">Transmembrane</keyword>
<dbReference type="InterPro" id="IPR029052">
    <property type="entry name" value="Metallo-depent_PP-like"/>
</dbReference>
<dbReference type="AlphaFoldDB" id="A0A1F4V7G6"/>
<evidence type="ECO:0000313" key="5">
    <source>
        <dbReference type="Proteomes" id="UP000178127"/>
    </source>
</evidence>
<dbReference type="Gene3D" id="3.60.21.10">
    <property type="match status" value="1"/>
</dbReference>
<dbReference type="CDD" id="cd07381">
    <property type="entry name" value="MPP_CapA"/>
    <property type="match status" value="1"/>
</dbReference>
<evidence type="ECO:0000313" key="4">
    <source>
        <dbReference type="EMBL" id="OGC52920.1"/>
    </source>
</evidence>
<name>A0A1F4V7G6_UNCKA</name>
<dbReference type="InterPro" id="IPR052169">
    <property type="entry name" value="CW_Biosynth-Accessory"/>
</dbReference>
<evidence type="ECO:0000259" key="3">
    <source>
        <dbReference type="SMART" id="SM00854"/>
    </source>
</evidence>
<dbReference type="PANTHER" id="PTHR33393">
    <property type="entry name" value="POLYGLUTAMINE SYNTHESIS ACCESSORY PROTEIN RV0574C-RELATED"/>
    <property type="match status" value="1"/>
</dbReference>
<proteinExistence type="inferred from homology"/>